<organism evidence="16 17">
    <name type="scientific">Amnibacterium setariae</name>
    <dbReference type="NCBI Taxonomy" id="2306585"/>
    <lineage>
        <taxon>Bacteria</taxon>
        <taxon>Bacillati</taxon>
        <taxon>Actinomycetota</taxon>
        <taxon>Actinomycetes</taxon>
        <taxon>Micrococcales</taxon>
        <taxon>Microbacteriaceae</taxon>
        <taxon>Amnibacterium</taxon>
    </lineage>
</organism>
<keyword evidence="9 13" id="KW-0456">Lyase</keyword>
<dbReference type="UniPathway" id="UPA00031">
    <property type="reaction ID" value="UER00010"/>
</dbReference>
<dbReference type="EC" id="4.3.2.10" evidence="13"/>
<evidence type="ECO:0000256" key="9">
    <source>
        <dbReference type="ARBA" id="ARBA00023239"/>
    </source>
</evidence>
<evidence type="ECO:0000256" key="14">
    <source>
        <dbReference type="PIRSR" id="PIRSR000495-1"/>
    </source>
</evidence>
<dbReference type="CDD" id="cd01748">
    <property type="entry name" value="GATase1_IGP_Synthase"/>
    <property type="match status" value="1"/>
</dbReference>
<accession>A0A3A1U851</accession>
<dbReference type="PIRSF" id="PIRSF000495">
    <property type="entry name" value="Amidotransf_hisH"/>
    <property type="match status" value="1"/>
</dbReference>
<keyword evidence="6 13" id="KW-0378">Hydrolase</keyword>
<evidence type="ECO:0000259" key="15">
    <source>
        <dbReference type="Pfam" id="PF00117"/>
    </source>
</evidence>
<evidence type="ECO:0000256" key="3">
    <source>
        <dbReference type="ARBA" id="ARBA00011152"/>
    </source>
</evidence>
<feature type="active site" evidence="13 14">
    <location>
        <position position="192"/>
    </location>
</feature>
<dbReference type="HAMAP" id="MF_00278">
    <property type="entry name" value="HisH"/>
    <property type="match status" value="1"/>
</dbReference>
<dbReference type="PANTHER" id="PTHR42701:SF1">
    <property type="entry name" value="IMIDAZOLE GLYCEROL PHOSPHATE SYNTHASE SUBUNIT HISH"/>
    <property type="match status" value="1"/>
</dbReference>
<evidence type="ECO:0000256" key="8">
    <source>
        <dbReference type="ARBA" id="ARBA00023102"/>
    </source>
</evidence>
<dbReference type="GO" id="GO:0000105">
    <property type="term" value="P:L-histidine biosynthetic process"/>
    <property type="evidence" value="ECO:0007669"/>
    <property type="project" value="UniProtKB-UniRule"/>
</dbReference>
<name>A0A3A1U851_9MICO</name>
<dbReference type="EC" id="3.5.1.2" evidence="13"/>
<gene>
    <name evidence="13 16" type="primary">hisH</name>
    <name evidence="16" type="ORF">D1781_07750</name>
</gene>
<protein>
    <recommendedName>
        <fullName evidence="13">Imidazole glycerol phosphate synthase subunit HisH</fullName>
        <ecNumber evidence="13">4.3.2.10</ecNumber>
    </recommendedName>
    <alternativeName>
        <fullName evidence="13">IGP synthase glutaminase subunit</fullName>
        <ecNumber evidence="13">3.5.1.2</ecNumber>
    </alternativeName>
    <alternativeName>
        <fullName evidence="13">IGP synthase subunit HisH</fullName>
    </alternativeName>
    <alternativeName>
        <fullName evidence="13">ImGP synthase subunit HisH</fullName>
        <shortName evidence="13">IGPS subunit HisH</shortName>
    </alternativeName>
</protein>
<dbReference type="EMBL" id="QXTG01000001">
    <property type="protein sequence ID" value="RIX31238.1"/>
    <property type="molecule type" value="Genomic_DNA"/>
</dbReference>
<comment type="catalytic activity">
    <reaction evidence="11 13">
        <text>5-[(5-phospho-1-deoxy-D-ribulos-1-ylimino)methylamino]-1-(5-phospho-beta-D-ribosyl)imidazole-4-carboxamide + L-glutamine = D-erythro-1-(imidazol-4-yl)glycerol 3-phosphate + 5-amino-1-(5-phospho-beta-D-ribosyl)imidazole-4-carboxamide + L-glutamate + H(+)</text>
        <dbReference type="Rhea" id="RHEA:24793"/>
        <dbReference type="ChEBI" id="CHEBI:15378"/>
        <dbReference type="ChEBI" id="CHEBI:29985"/>
        <dbReference type="ChEBI" id="CHEBI:58278"/>
        <dbReference type="ChEBI" id="CHEBI:58359"/>
        <dbReference type="ChEBI" id="CHEBI:58475"/>
        <dbReference type="ChEBI" id="CHEBI:58525"/>
        <dbReference type="EC" id="4.3.2.10"/>
    </reaction>
</comment>
<dbReference type="Gene3D" id="3.40.50.880">
    <property type="match status" value="1"/>
</dbReference>
<evidence type="ECO:0000256" key="2">
    <source>
        <dbReference type="ARBA" id="ARBA00005091"/>
    </source>
</evidence>
<keyword evidence="8 13" id="KW-0368">Histidine biosynthesis</keyword>
<evidence type="ECO:0000256" key="11">
    <source>
        <dbReference type="ARBA" id="ARBA00047838"/>
    </source>
</evidence>
<dbReference type="Proteomes" id="UP000265742">
    <property type="component" value="Unassembled WGS sequence"/>
</dbReference>
<dbReference type="AlphaFoldDB" id="A0A3A1U851"/>
<comment type="caution">
    <text evidence="16">The sequence shown here is derived from an EMBL/GenBank/DDBJ whole genome shotgun (WGS) entry which is preliminary data.</text>
</comment>
<dbReference type="GO" id="GO:0016829">
    <property type="term" value="F:lyase activity"/>
    <property type="evidence" value="ECO:0007669"/>
    <property type="project" value="UniProtKB-KW"/>
</dbReference>
<reference evidence="17" key="1">
    <citation type="submission" date="2018-09" db="EMBL/GenBank/DDBJ databases">
        <authorList>
            <person name="Kim I."/>
        </authorList>
    </citation>
    <scope>NUCLEOTIDE SEQUENCE [LARGE SCALE GENOMIC DNA]</scope>
    <source>
        <strain evidence="17">DD4a</strain>
    </source>
</reference>
<comment type="subunit">
    <text evidence="3 13">Heterodimer of HisH and HisF.</text>
</comment>
<evidence type="ECO:0000313" key="17">
    <source>
        <dbReference type="Proteomes" id="UP000265742"/>
    </source>
</evidence>
<evidence type="ECO:0000256" key="1">
    <source>
        <dbReference type="ARBA" id="ARBA00004496"/>
    </source>
</evidence>
<evidence type="ECO:0000256" key="10">
    <source>
        <dbReference type="ARBA" id="ARBA00025299"/>
    </source>
</evidence>
<comment type="subcellular location">
    <subcellularLocation>
        <location evidence="1 13">Cytoplasm</location>
    </subcellularLocation>
</comment>
<feature type="domain" description="Glutamine amidotransferase" evidence="15">
    <location>
        <begin position="9"/>
        <end position="206"/>
    </location>
</feature>
<comment type="catalytic activity">
    <reaction evidence="12 13">
        <text>L-glutamine + H2O = L-glutamate + NH4(+)</text>
        <dbReference type="Rhea" id="RHEA:15889"/>
        <dbReference type="ChEBI" id="CHEBI:15377"/>
        <dbReference type="ChEBI" id="CHEBI:28938"/>
        <dbReference type="ChEBI" id="CHEBI:29985"/>
        <dbReference type="ChEBI" id="CHEBI:58359"/>
        <dbReference type="EC" id="3.5.1.2"/>
    </reaction>
</comment>
<evidence type="ECO:0000256" key="12">
    <source>
        <dbReference type="ARBA" id="ARBA00049534"/>
    </source>
</evidence>
<dbReference type="InterPro" id="IPR017926">
    <property type="entry name" value="GATASE"/>
</dbReference>
<evidence type="ECO:0000256" key="7">
    <source>
        <dbReference type="ARBA" id="ARBA00022962"/>
    </source>
</evidence>
<evidence type="ECO:0000256" key="5">
    <source>
        <dbReference type="ARBA" id="ARBA00022605"/>
    </source>
</evidence>
<dbReference type="SUPFAM" id="SSF52317">
    <property type="entry name" value="Class I glutamine amidotransferase-like"/>
    <property type="match status" value="1"/>
</dbReference>
<dbReference type="InterPro" id="IPR010139">
    <property type="entry name" value="Imidazole-glycPsynth_HisH"/>
</dbReference>
<keyword evidence="4 13" id="KW-0963">Cytoplasm</keyword>
<dbReference type="Pfam" id="PF00117">
    <property type="entry name" value="GATase"/>
    <property type="match status" value="1"/>
</dbReference>
<evidence type="ECO:0000256" key="13">
    <source>
        <dbReference type="HAMAP-Rule" id="MF_00278"/>
    </source>
</evidence>
<evidence type="ECO:0000256" key="6">
    <source>
        <dbReference type="ARBA" id="ARBA00022801"/>
    </source>
</evidence>
<dbReference type="RefSeq" id="WP_119481600.1">
    <property type="nucleotide sequence ID" value="NZ_QXTG01000001.1"/>
</dbReference>
<comment type="function">
    <text evidence="10 13">IGPS catalyzes the conversion of PRFAR and glutamine to IGP, AICAR and glutamate. The HisH subunit catalyzes the hydrolysis of glutamine to glutamate and ammonia as part of the synthesis of IGP and AICAR. The resulting ammonia molecule is channeled to the active site of HisF.</text>
</comment>
<dbReference type="OrthoDB" id="9807137at2"/>
<dbReference type="PROSITE" id="PS51273">
    <property type="entry name" value="GATASE_TYPE_1"/>
    <property type="match status" value="1"/>
</dbReference>
<dbReference type="InterPro" id="IPR029062">
    <property type="entry name" value="Class_I_gatase-like"/>
</dbReference>
<sequence length="211" mass="22520">MTARPRVTVFDYGSGNVHSAVKALEAAGADVRLTADRAAVMEADGLYVPGVGAFASVMSGLEAERGPELIGRRLAGGRPVLGVCVGLQVLFDRGVEGGVTTEGMGEWPGTVERLDAPVLPHMGWDLVRAPEASRLFAGIRDERFYFVHSYGVREWTMEPHARLAAPMVTWGEHGGPFVAAVENGPLAATQFHPEKSGAAGLRLLTNWLETL</sequence>
<dbReference type="FunFam" id="3.40.50.880:FF:000056">
    <property type="entry name" value="Imidazole glycerol phosphate synthase subunit HisH"/>
    <property type="match status" value="1"/>
</dbReference>
<dbReference type="NCBIfam" id="TIGR01855">
    <property type="entry name" value="IMP_synth_hisH"/>
    <property type="match status" value="1"/>
</dbReference>
<keyword evidence="7 13" id="KW-0315">Glutamine amidotransferase</keyword>
<keyword evidence="5 13" id="KW-0028">Amino-acid biosynthesis</keyword>
<dbReference type="GO" id="GO:0004359">
    <property type="term" value="F:glutaminase activity"/>
    <property type="evidence" value="ECO:0007669"/>
    <property type="project" value="UniProtKB-EC"/>
</dbReference>
<feature type="active site" description="Nucleophile" evidence="13 14">
    <location>
        <position position="84"/>
    </location>
</feature>
<evidence type="ECO:0000256" key="4">
    <source>
        <dbReference type="ARBA" id="ARBA00022490"/>
    </source>
</evidence>
<comment type="pathway">
    <text evidence="2 13">Amino-acid biosynthesis; L-histidine biosynthesis; L-histidine from 5-phospho-alpha-D-ribose 1-diphosphate: step 5/9.</text>
</comment>
<dbReference type="GO" id="GO:0005737">
    <property type="term" value="C:cytoplasm"/>
    <property type="evidence" value="ECO:0007669"/>
    <property type="project" value="UniProtKB-SubCell"/>
</dbReference>
<dbReference type="PANTHER" id="PTHR42701">
    <property type="entry name" value="IMIDAZOLE GLYCEROL PHOSPHATE SYNTHASE SUBUNIT HISH"/>
    <property type="match status" value="1"/>
</dbReference>
<proteinExistence type="inferred from homology"/>
<evidence type="ECO:0000313" key="16">
    <source>
        <dbReference type="EMBL" id="RIX31238.1"/>
    </source>
</evidence>
<dbReference type="GO" id="GO:0000107">
    <property type="term" value="F:imidazoleglycerol-phosphate synthase activity"/>
    <property type="evidence" value="ECO:0007669"/>
    <property type="project" value="UniProtKB-UniRule"/>
</dbReference>
<keyword evidence="17" id="KW-1185">Reference proteome</keyword>
<feature type="active site" evidence="13 14">
    <location>
        <position position="194"/>
    </location>
</feature>